<evidence type="ECO:0000259" key="6">
    <source>
        <dbReference type="Pfam" id="PF13525"/>
    </source>
</evidence>
<comment type="subcellular location">
    <subcellularLocation>
        <location evidence="4">Cell outer membrane</location>
    </subcellularLocation>
</comment>
<dbReference type="Proteomes" id="UP001500523">
    <property type="component" value="Unassembled WGS sequence"/>
</dbReference>
<feature type="signal peptide" evidence="4">
    <location>
        <begin position="1"/>
        <end position="29"/>
    </location>
</feature>
<comment type="caution">
    <text evidence="7">The sequence shown here is derived from an EMBL/GenBank/DDBJ whole genome shotgun (WGS) entry which is preliminary data.</text>
</comment>
<evidence type="ECO:0000313" key="7">
    <source>
        <dbReference type="EMBL" id="GAA3711658.1"/>
    </source>
</evidence>
<feature type="chain" id="PRO_5044924353" description="Outer membrane protein assembly factor BamD" evidence="4">
    <location>
        <begin position="30"/>
        <end position="333"/>
    </location>
</feature>
<dbReference type="RefSeq" id="WP_344693320.1">
    <property type="nucleotide sequence ID" value="NZ_BAABBF010000004.1"/>
</dbReference>
<reference evidence="8" key="1">
    <citation type="journal article" date="2019" name="Int. J. Syst. Evol. Microbiol.">
        <title>The Global Catalogue of Microorganisms (GCM) 10K type strain sequencing project: providing services to taxonomists for standard genome sequencing and annotation.</title>
        <authorList>
            <consortium name="The Broad Institute Genomics Platform"/>
            <consortium name="The Broad Institute Genome Sequencing Center for Infectious Disease"/>
            <person name="Wu L."/>
            <person name="Ma J."/>
        </authorList>
    </citation>
    <scope>NUCLEOTIDE SEQUENCE [LARGE SCALE GENOMIC DNA]</scope>
    <source>
        <strain evidence="8">JCM 17498</strain>
    </source>
</reference>
<name>A0ABP7DXR3_9SPHN</name>
<evidence type="ECO:0000256" key="4">
    <source>
        <dbReference type="HAMAP-Rule" id="MF_00922"/>
    </source>
</evidence>
<dbReference type="InterPro" id="IPR011990">
    <property type="entry name" value="TPR-like_helical_dom_sf"/>
</dbReference>
<evidence type="ECO:0000256" key="3">
    <source>
        <dbReference type="ARBA" id="ARBA00023237"/>
    </source>
</evidence>
<feature type="domain" description="Outer membrane lipoprotein BamD-like" evidence="6">
    <location>
        <begin position="43"/>
        <end position="234"/>
    </location>
</feature>
<feature type="compositionally biased region" description="Gly residues" evidence="5">
    <location>
        <begin position="310"/>
        <end position="321"/>
    </location>
</feature>
<keyword evidence="8" id="KW-1185">Reference proteome</keyword>
<comment type="subunit">
    <text evidence="4">Part of the Bam complex.</text>
</comment>
<dbReference type="SUPFAM" id="SSF48452">
    <property type="entry name" value="TPR-like"/>
    <property type="match status" value="1"/>
</dbReference>
<evidence type="ECO:0000256" key="1">
    <source>
        <dbReference type="ARBA" id="ARBA00022729"/>
    </source>
</evidence>
<feature type="compositionally biased region" description="Low complexity" evidence="5">
    <location>
        <begin position="322"/>
        <end position="333"/>
    </location>
</feature>
<keyword evidence="1 4" id="KW-0732">Signal</keyword>
<comment type="similarity">
    <text evidence="4">Belongs to the BamD family.</text>
</comment>
<dbReference type="InterPro" id="IPR017689">
    <property type="entry name" value="BamD"/>
</dbReference>
<comment type="function">
    <text evidence="4">Part of the outer membrane protein assembly complex, which is involved in assembly and insertion of beta-barrel proteins into the outer membrane.</text>
</comment>
<evidence type="ECO:0000313" key="8">
    <source>
        <dbReference type="Proteomes" id="UP001500523"/>
    </source>
</evidence>
<dbReference type="EMBL" id="BAABBF010000004">
    <property type="protein sequence ID" value="GAA3711658.1"/>
    <property type="molecule type" value="Genomic_DNA"/>
</dbReference>
<dbReference type="InterPro" id="IPR039565">
    <property type="entry name" value="BamD-like"/>
</dbReference>
<feature type="compositionally biased region" description="Polar residues" evidence="5">
    <location>
        <begin position="277"/>
        <end position="292"/>
    </location>
</feature>
<evidence type="ECO:0000256" key="2">
    <source>
        <dbReference type="ARBA" id="ARBA00023136"/>
    </source>
</evidence>
<keyword evidence="2 4" id="KW-0472">Membrane</keyword>
<proteinExistence type="inferred from homology"/>
<dbReference type="HAMAP" id="MF_00922">
    <property type="entry name" value="OM_assembly_BamD"/>
    <property type="match status" value="1"/>
</dbReference>
<dbReference type="Pfam" id="PF13525">
    <property type="entry name" value="YfiO"/>
    <property type="match status" value="1"/>
</dbReference>
<feature type="region of interest" description="Disordered" evidence="5">
    <location>
        <begin position="269"/>
        <end position="333"/>
    </location>
</feature>
<accession>A0ABP7DXR3</accession>
<organism evidence="7 8">
    <name type="scientific">Sphingomonas cynarae</name>
    <dbReference type="NCBI Taxonomy" id="930197"/>
    <lineage>
        <taxon>Bacteria</taxon>
        <taxon>Pseudomonadati</taxon>
        <taxon>Pseudomonadota</taxon>
        <taxon>Alphaproteobacteria</taxon>
        <taxon>Sphingomonadales</taxon>
        <taxon>Sphingomonadaceae</taxon>
        <taxon>Sphingomonas</taxon>
    </lineage>
</organism>
<gene>
    <name evidence="4" type="primary">bamD</name>
    <name evidence="7" type="ORF">GCM10022268_20800</name>
</gene>
<dbReference type="CDD" id="cd15830">
    <property type="entry name" value="BamD"/>
    <property type="match status" value="1"/>
</dbReference>
<evidence type="ECO:0000256" key="5">
    <source>
        <dbReference type="SAM" id="MobiDB-lite"/>
    </source>
</evidence>
<sequence precursor="true">MRIPQSRALALALLAAVALPVAGCARNQAAKGDTPYIARDVGTLYSTARRRLDQSRYKEAAILFDEVERQHPYSIWARRAQLMSAFSYYLAKDYTASIQSAQRFISVHPGNRDAPYAYYLIALGYYEQIQDVTRDQRITRQALDALGELTRRYPNTRYASDARLKIDLVNDHLAGKEMEIGRFYEARSQWLAASMRFRSVIDRYQTTTHAPEALMRLTETYLALGVPAEAEKSAAVLGANYPGSDWYEHAYKLMKDHPVQQAALVAPGTAIVPPGTKPNSLPGLSTDATRNAQPDAVPGAAQPSTAPVTGPGGAAPVGPGAGAATLPGQPTPQ</sequence>
<dbReference type="Gene3D" id="1.25.40.10">
    <property type="entry name" value="Tetratricopeptide repeat domain"/>
    <property type="match status" value="1"/>
</dbReference>
<protein>
    <recommendedName>
        <fullName evidence="4">Outer membrane protein assembly factor BamD</fullName>
    </recommendedName>
</protein>
<dbReference type="NCBIfam" id="TIGR03302">
    <property type="entry name" value="OM_YfiO"/>
    <property type="match status" value="1"/>
</dbReference>
<keyword evidence="3 4" id="KW-0998">Cell outer membrane</keyword>